<organism evidence="1 2">
    <name type="scientific">Caenimonas aquaedulcis</name>
    <dbReference type="NCBI Taxonomy" id="2793270"/>
    <lineage>
        <taxon>Bacteria</taxon>
        <taxon>Pseudomonadati</taxon>
        <taxon>Pseudomonadota</taxon>
        <taxon>Betaproteobacteria</taxon>
        <taxon>Burkholderiales</taxon>
        <taxon>Comamonadaceae</taxon>
        <taxon>Caenimonas</taxon>
    </lineage>
</organism>
<dbReference type="Proteomes" id="UP000651050">
    <property type="component" value="Unassembled WGS sequence"/>
</dbReference>
<dbReference type="EMBL" id="JADWYS010000001">
    <property type="protein sequence ID" value="MBG9388758.1"/>
    <property type="molecule type" value="Genomic_DNA"/>
</dbReference>
<comment type="caution">
    <text evidence="1">The sequence shown here is derived from an EMBL/GenBank/DDBJ whole genome shotgun (WGS) entry which is preliminary data.</text>
</comment>
<gene>
    <name evidence="1" type="ORF">I5803_12055</name>
</gene>
<keyword evidence="2" id="KW-1185">Reference proteome</keyword>
<reference evidence="1" key="1">
    <citation type="submission" date="2020-11" db="EMBL/GenBank/DDBJ databases">
        <title>Bacterial whole genome sequence for Caenimonas sp. DR4.4.</title>
        <authorList>
            <person name="Le V."/>
            <person name="Ko S.-R."/>
            <person name="Ahn C.-Y."/>
            <person name="Oh H.-M."/>
        </authorList>
    </citation>
    <scope>NUCLEOTIDE SEQUENCE</scope>
    <source>
        <strain evidence="1">DR4.4</strain>
    </source>
</reference>
<proteinExistence type="predicted"/>
<name>A0A931MHD7_9BURK</name>
<evidence type="ECO:0000313" key="2">
    <source>
        <dbReference type="Proteomes" id="UP000651050"/>
    </source>
</evidence>
<protein>
    <submittedName>
        <fullName evidence="1">DUF2946 family protein</fullName>
    </submittedName>
</protein>
<dbReference type="RefSeq" id="WP_196986598.1">
    <property type="nucleotide sequence ID" value="NZ_JADWYS010000001.1"/>
</dbReference>
<sequence>MDDIVRQALAKWPNVPHCYGWLGLDARGNWYMRDDRMQAAGPFPQSKGSLLRHEKLVEFIHRNYDHDDRGQWFFQNGPQRVYVELEAAPFIWRIDADFSVSAHTGRAAVPHACFTDEAGRLYFDCDVGFGLVHTLDVAQAAEAIEQGRWTPAEVQSSELPVRFGFIASPAAAKAAA</sequence>
<dbReference type="Pfam" id="PF11161">
    <property type="entry name" value="DUF2944"/>
    <property type="match status" value="1"/>
</dbReference>
<dbReference type="InterPro" id="IPR021332">
    <property type="entry name" value="DUF2944"/>
</dbReference>
<dbReference type="AlphaFoldDB" id="A0A931MHD7"/>
<accession>A0A931MHD7</accession>
<evidence type="ECO:0000313" key="1">
    <source>
        <dbReference type="EMBL" id="MBG9388758.1"/>
    </source>
</evidence>